<name>A0A3Q0J9Y1_DIACI</name>
<feature type="compositionally biased region" description="Polar residues" evidence="1">
    <location>
        <begin position="1"/>
        <end position="12"/>
    </location>
</feature>
<evidence type="ECO:0000313" key="3">
    <source>
        <dbReference type="RefSeq" id="XP_026685241.1"/>
    </source>
</evidence>
<gene>
    <name evidence="3" type="primary">LOC103517303</name>
</gene>
<organism evidence="2 3">
    <name type="scientific">Diaphorina citri</name>
    <name type="common">Asian citrus psyllid</name>
    <dbReference type="NCBI Taxonomy" id="121845"/>
    <lineage>
        <taxon>Eukaryota</taxon>
        <taxon>Metazoa</taxon>
        <taxon>Ecdysozoa</taxon>
        <taxon>Arthropoda</taxon>
        <taxon>Hexapoda</taxon>
        <taxon>Insecta</taxon>
        <taxon>Pterygota</taxon>
        <taxon>Neoptera</taxon>
        <taxon>Paraneoptera</taxon>
        <taxon>Hemiptera</taxon>
        <taxon>Sternorrhyncha</taxon>
        <taxon>Psylloidea</taxon>
        <taxon>Psyllidae</taxon>
        <taxon>Diaphorininae</taxon>
        <taxon>Diaphorina</taxon>
    </lineage>
</organism>
<dbReference type="RefSeq" id="XP_026685241.1">
    <property type="nucleotide sequence ID" value="XM_026829440.1"/>
</dbReference>
<dbReference type="GeneID" id="103517303"/>
<dbReference type="Proteomes" id="UP000079169">
    <property type="component" value="Unplaced"/>
</dbReference>
<reference evidence="3" key="1">
    <citation type="submission" date="2025-08" db="UniProtKB">
        <authorList>
            <consortium name="RefSeq"/>
        </authorList>
    </citation>
    <scope>IDENTIFICATION</scope>
</reference>
<protein>
    <submittedName>
        <fullName evidence="3">Uncharacterized protein LOC103517303</fullName>
    </submittedName>
</protein>
<sequence length="121" mass="13886">MKNSMNEMFSNENHIRHKSHGKSLHSKRDIKQDASTMLDVAHHEETSPDDLINNTVDNSSSNNNMIRHPTPSSLFNVLNENIKPSASTERRTRRQPKIGSIHPYFYSKSLHVPKFHSTLPL</sequence>
<evidence type="ECO:0000313" key="2">
    <source>
        <dbReference type="Proteomes" id="UP000079169"/>
    </source>
</evidence>
<dbReference type="AlphaFoldDB" id="A0A3Q0J9Y1"/>
<feature type="region of interest" description="Disordered" evidence="1">
    <location>
        <begin position="1"/>
        <end position="77"/>
    </location>
</feature>
<evidence type="ECO:0000256" key="1">
    <source>
        <dbReference type="SAM" id="MobiDB-lite"/>
    </source>
</evidence>
<dbReference type="KEGG" id="dci:103517303"/>
<feature type="compositionally biased region" description="Low complexity" evidence="1">
    <location>
        <begin position="53"/>
        <end position="64"/>
    </location>
</feature>
<proteinExistence type="predicted"/>
<dbReference type="PaxDb" id="121845-A0A3Q0J9Y1"/>
<accession>A0A3Q0J9Y1</accession>
<keyword evidence="2" id="KW-1185">Reference proteome</keyword>
<feature type="compositionally biased region" description="Basic residues" evidence="1">
    <location>
        <begin position="15"/>
        <end position="25"/>
    </location>
</feature>